<evidence type="ECO:0000259" key="5">
    <source>
        <dbReference type="Pfam" id="PF00135"/>
    </source>
</evidence>
<gene>
    <name evidence="6" type="primary">LOC114601888</name>
</gene>
<dbReference type="Pfam" id="PF00135">
    <property type="entry name" value="COesterase"/>
    <property type="match status" value="1"/>
</dbReference>
<dbReference type="InterPro" id="IPR002018">
    <property type="entry name" value="CarbesteraseB"/>
</dbReference>
<dbReference type="InterPro" id="IPR050309">
    <property type="entry name" value="Type-B_Carboxylest/Lipase"/>
</dbReference>
<dbReference type="RefSeq" id="XP_028595328.1">
    <property type="nucleotide sequence ID" value="XM_028739495.1"/>
</dbReference>
<accession>A0A670INA3</accession>
<dbReference type="PROSITE" id="PS00122">
    <property type="entry name" value="CARBOXYLESTERASE_B_1"/>
    <property type="match status" value="1"/>
</dbReference>
<dbReference type="OrthoDB" id="3200163at2759"/>
<keyword evidence="4" id="KW-0732">Signal</keyword>
<evidence type="ECO:0000313" key="7">
    <source>
        <dbReference type="Proteomes" id="UP000472272"/>
    </source>
</evidence>
<reference evidence="6 7" key="1">
    <citation type="journal article" date="2019" name="Proc. Natl. Acad. Sci. U.S.A.">
        <title>Regulatory changes in pterin and carotenoid genes underlie balanced color polymorphisms in the wall lizard.</title>
        <authorList>
            <person name="Andrade P."/>
            <person name="Pinho C."/>
            <person name="Perez I de Lanuza G."/>
            <person name="Afonso S."/>
            <person name="Brejcha J."/>
            <person name="Rubin C.J."/>
            <person name="Wallerman O."/>
            <person name="Pereira P."/>
            <person name="Sabatino S.J."/>
            <person name="Bellati A."/>
            <person name="Pellitteri-Rosa D."/>
            <person name="Bosakova Z."/>
            <person name="Bunikis I."/>
            <person name="Carretero M.A."/>
            <person name="Feiner N."/>
            <person name="Marsik P."/>
            <person name="Pauperio F."/>
            <person name="Salvi D."/>
            <person name="Soler L."/>
            <person name="While G.M."/>
            <person name="Uller T."/>
            <person name="Font E."/>
            <person name="Andersson L."/>
            <person name="Carneiro M."/>
        </authorList>
    </citation>
    <scope>NUCLEOTIDE SEQUENCE</scope>
</reference>
<keyword evidence="3" id="KW-1015">Disulfide bond</keyword>
<dbReference type="EC" id="3.1.1.-" evidence="4"/>
<feature type="domain" description="Carboxylesterase type B" evidence="5">
    <location>
        <begin position="31"/>
        <end position="544"/>
    </location>
</feature>
<name>A0A670INA3_PODMU</name>
<dbReference type="InterPro" id="IPR029058">
    <property type="entry name" value="AB_hydrolase_fold"/>
</dbReference>
<evidence type="ECO:0000256" key="2">
    <source>
        <dbReference type="ARBA" id="ARBA00022801"/>
    </source>
</evidence>
<dbReference type="InterPro" id="IPR019826">
    <property type="entry name" value="Carboxylesterase_B_AS"/>
</dbReference>
<dbReference type="InterPro" id="IPR019819">
    <property type="entry name" value="Carboxylesterase_B_CS"/>
</dbReference>
<dbReference type="PANTHER" id="PTHR11559">
    <property type="entry name" value="CARBOXYLESTERASE"/>
    <property type="match status" value="1"/>
</dbReference>
<reference evidence="6" key="2">
    <citation type="submission" date="2025-08" db="UniProtKB">
        <authorList>
            <consortium name="Ensembl"/>
        </authorList>
    </citation>
    <scope>IDENTIFICATION</scope>
</reference>
<dbReference type="Gene3D" id="3.40.50.1820">
    <property type="entry name" value="alpha/beta hydrolase"/>
    <property type="match status" value="1"/>
</dbReference>
<dbReference type="FunFam" id="3.40.50.1820:FF:000011">
    <property type="entry name" value="Carboxylic ester hydrolase"/>
    <property type="match status" value="1"/>
</dbReference>
<keyword evidence="2 4" id="KW-0378">Hydrolase</keyword>
<evidence type="ECO:0000313" key="6">
    <source>
        <dbReference type="Ensembl" id="ENSPMRP00000013019.1"/>
    </source>
</evidence>
<sequence length="565" mass="61651">MSASGKSWLFGVLLCGLSIAGTAAGGQRNDRPKVVTKYGPLQGMLASVKGIDQPVNVFLGIPFAKPPVGALRFSPPQPAEAWSHVRESTSIPPVCLQGLEWLAGFSKMLNMTLPDIAVAEDCLYLNVYTPDTKAKLPVMVWIHGGALILGGAFMNDGSALAAYEKVVVVVIQYRLGLPGFFSTGSSDARGNWGLLDQVAALQWVQENIAHFGGDPNSVTIFGESAGAFSVGAQLLSPLSKGLFHRAISESGVTQLPGLITSCPEVLAQFSHKIAKASGCEASSSALVHCLRSKTEEELRTLNTNLTLGFGIIPAVVDGEFLRKAPKELLASKELNTVPYLLGVNNHEYGWVVPAAMNISGITEGMDKETIIALFQQITASMNLSPEPLQMALDEYLGDTKDRVKLRDRFLDMMGDMVFVAPAVEIARYHRDSGAPVYLYEFQHRPSALKNAKPDFVKADHGDELAFVFGVPFLGSESATLMATEAEKELSRKMMKYWSNFARNGNPNGKGLVEWPQYGLNEEYLELNLEQRKAEKLRKNKVDFWLKTLPEKMKKMAEGKEKHGEL</sequence>
<organism evidence="6 7">
    <name type="scientific">Podarcis muralis</name>
    <name type="common">Wall lizard</name>
    <name type="synonym">Lacerta muralis</name>
    <dbReference type="NCBI Taxonomy" id="64176"/>
    <lineage>
        <taxon>Eukaryota</taxon>
        <taxon>Metazoa</taxon>
        <taxon>Chordata</taxon>
        <taxon>Craniata</taxon>
        <taxon>Vertebrata</taxon>
        <taxon>Euteleostomi</taxon>
        <taxon>Lepidosauria</taxon>
        <taxon>Squamata</taxon>
        <taxon>Bifurcata</taxon>
        <taxon>Unidentata</taxon>
        <taxon>Episquamata</taxon>
        <taxon>Laterata</taxon>
        <taxon>Lacertibaenia</taxon>
        <taxon>Lacertidae</taxon>
        <taxon>Podarcis</taxon>
    </lineage>
</organism>
<dbReference type="AlphaFoldDB" id="A0A670INA3"/>
<evidence type="ECO:0000256" key="3">
    <source>
        <dbReference type="ARBA" id="ARBA00023157"/>
    </source>
</evidence>
<dbReference type="Proteomes" id="UP000472272">
    <property type="component" value="Chromosome 8"/>
</dbReference>
<reference evidence="6" key="3">
    <citation type="submission" date="2025-09" db="UniProtKB">
        <authorList>
            <consortium name="Ensembl"/>
        </authorList>
    </citation>
    <scope>IDENTIFICATION</scope>
</reference>
<proteinExistence type="inferred from homology"/>
<dbReference type="OMA" id="MWISFIT"/>
<dbReference type="Ensembl" id="ENSPMRT00000013899.1">
    <property type="protein sequence ID" value="ENSPMRP00000013019.1"/>
    <property type="gene ID" value="ENSPMRG00000008709.1"/>
</dbReference>
<protein>
    <recommendedName>
        <fullName evidence="4">Carboxylic ester hydrolase</fullName>
        <ecNumber evidence="4">3.1.1.-</ecNumber>
    </recommendedName>
</protein>
<feature type="chain" id="PRO_5025711626" description="Carboxylic ester hydrolase" evidence="4">
    <location>
        <begin position="25"/>
        <end position="565"/>
    </location>
</feature>
<feature type="signal peptide" evidence="4">
    <location>
        <begin position="1"/>
        <end position="24"/>
    </location>
</feature>
<dbReference type="PROSITE" id="PS00941">
    <property type="entry name" value="CARBOXYLESTERASE_B_2"/>
    <property type="match status" value="1"/>
</dbReference>
<evidence type="ECO:0000256" key="4">
    <source>
        <dbReference type="RuleBase" id="RU361235"/>
    </source>
</evidence>
<dbReference type="GeneID" id="114601888"/>
<dbReference type="KEGG" id="pmua:114601888"/>
<keyword evidence="7" id="KW-1185">Reference proteome</keyword>
<comment type="similarity">
    <text evidence="1 4">Belongs to the type-B carboxylesterase/lipase family.</text>
</comment>
<dbReference type="CDD" id="cd00312">
    <property type="entry name" value="Esterase_lipase"/>
    <property type="match status" value="1"/>
</dbReference>
<dbReference type="SUPFAM" id="SSF53474">
    <property type="entry name" value="alpha/beta-Hydrolases"/>
    <property type="match status" value="1"/>
</dbReference>
<dbReference type="GeneTree" id="ENSGT00940000155200"/>
<evidence type="ECO:0000256" key="1">
    <source>
        <dbReference type="ARBA" id="ARBA00005964"/>
    </source>
</evidence>
<dbReference type="GO" id="GO:0016787">
    <property type="term" value="F:hydrolase activity"/>
    <property type="evidence" value="ECO:0007669"/>
    <property type="project" value="UniProtKB-KW"/>
</dbReference>